<dbReference type="EMBL" id="BAABGU010000003">
    <property type="protein sequence ID" value="GAA4563692.1"/>
    <property type="molecule type" value="Genomic_DNA"/>
</dbReference>
<evidence type="ECO:0000313" key="3">
    <source>
        <dbReference type="Proteomes" id="UP001500307"/>
    </source>
</evidence>
<comment type="caution">
    <text evidence="2">The sequence shown here is derived from an EMBL/GenBank/DDBJ whole genome shotgun (WGS) entry which is preliminary data.</text>
</comment>
<organism evidence="2 3">
    <name type="scientific">Micromonospora coerulea</name>
    <dbReference type="NCBI Taxonomy" id="47856"/>
    <lineage>
        <taxon>Bacteria</taxon>
        <taxon>Bacillati</taxon>
        <taxon>Actinomycetota</taxon>
        <taxon>Actinomycetes</taxon>
        <taxon>Micromonosporales</taxon>
        <taxon>Micromonosporaceae</taxon>
        <taxon>Micromonospora</taxon>
    </lineage>
</organism>
<gene>
    <name evidence="2" type="ORF">GCM10023176_08150</name>
</gene>
<feature type="region of interest" description="Disordered" evidence="1">
    <location>
        <begin position="65"/>
        <end position="84"/>
    </location>
</feature>
<evidence type="ECO:0000313" key="2">
    <source>
        <dbReference type="EMBL" id="GAA4563692.1"/>
    </source>
</evidence>
<evidence type="ECO:0000256" key="1">
    <source>
        <dbReference type="SAM" id="MobiDB-lite"/>
    </source>
</evidence>
<protein>
    <submittedName>
        <fullName evidence="2">Uncharacterized protein</fullName>
    </submittedName>
</protein>
<proteinExistence type="predicted"/>
<sequence>MDGEAEHVAVWSELCKQVRWLLRRSEPPPPPGTGQRYQAAEQAEAQRRLLDHAERLRRTQWYCEPTQPKAMLSQPTGNGTRGHG</sequence>
<keyword evidence="3" id="KW-1185">Reference proteome</keyword>
<reference evidence="3" key="1">
    <citation type="journal article" date="2019" name="Int. J. Syst. Evol. Microbiol.">
        <title>The Global Catalogue of Microorganisms (GCM) 10K type strain sequencing project: providing services to taxonomists for standard genome sequencing and annotation.</title>
        <authorList>
            <consortium name="The Broad Institute Genomics Platform"/>
            <consortium name="The Broad Institute Genome Sequencing Center for Infectious Disease"/>
            <person name="Wu L."/>
            <person name="Ma J."/>
        </authorList>
    </citation>
    <scope>NUCLEOTIDE SEQUENCE [LARGE SCALE GENOMIC DNA]</scope>
    <source>
        <strain evidence="3">JCM 3175</strain>
    </source>
</reference>
<feature type="region of interest" description="Disordered" evidence="1">
    <location>
        <begin position="23"/>
        <end position="45"/>
    </location>
</feature>
<dbReference type="Proteomes" id="UP001500307">
    <property type="component" value="Unassembled WGS sequence"/>
</dbReference>
<accession>A0ABP8S7B2</accession>
<name>A0ABP8S7B2_9ACTN</name>